<keyword evidence="1" id="KW-0732">Signal</keyword>
<accession>A0A084Q8Q7</accession>
<dbReference type="AlphaFoldDB" id="A0A084Q8Q7"/>
<dbReference type="EMBL" id="KL660934">
    <property type="protein sequence ID" value="KFA60342.1"/>
    <property type="molecule type" value="Genomic_DNA"/>
</dbReference>
<organism evidence="2 3">
    <name type="scientific">Stachybotrys chlorohalonatus (strain IBT 40285)</name>
    <dbReference type="NCBI Taxonomy" id="1283841"/>
    <lineage>
        <taxon>Eukaryota</taxon>
        <taxon>Fungi</taxon>
        <taxon>Dikarya</taxon>
        <taxon>Ascomycota</taxon>
        <taxon>Pezizomycotina</taxon>
        <taxon>Sordariomycetes</taxon>
        <taxon>Hypocreomycetidae</taxon>
        <taxon>Hypocreales</taxon>
        <taxon>Stachybotryaceae</taxon>
        <taxon>Stachybotrys</taxon>
    </lineage>
</organism>
<evidence type="ECO:0000313" key="2">
    <source>
        <dbReference type="EMBL" id="KFA60342.1"/>
    </source>
</evidence>
<dbReference type="Proteomes" id="UP000028524">
    <property type="component" value="Unassembled WGS sequence"/>
</dbReference>
<name>A0A084Q8Q7_STAC4</name>
<protein>
    <submittedName>
        <fullName evidence="2">Uncharacterized protein</fullName>
    </submittedName>
</protein>
<evidence type="ECO:0000313" key="3">
    <source>
        <dbReference type="Proteomes" id="UP000028524"/>
    </source>
</evidence>
<dbReference type="InParanoid" id="A0A084Q8Q7"/>
<dbReference type="OrthoDB" id="5394947at2759"/>
<dbReference type="HOGENOM" id="CLU_502648_0_0_1"/>
<reference evidence="2 3" key="1">
    <citation type="journal article" date="2014" name="BMC Genomics">
        <title>Comparative genome sequencing reveals chemotype-specific gene clusters in the toxigenic black mold Stachybotrys.</title>
        <authorList>
            <person name="Semeiks J."/>
            <person name="Borek D."/>
            <person name="Otwinowski Z."/>
            <person name="Grishin N.V."/>
        </authorList>
    </citation>
    <scope>NUCLEOTIDE SEQUENCE [LARGE SCALE GENOMIC DNA]</scope>
    <source>
        <strain evidence="2 3">IBT 40285</strain>
    </source>
</reference>
<proteinExistence type="predicted"/>
<dbReference type="PROSITE" id="PS51257">
    <property type="entry name" value="PROKAR_LIPOPROTEIN"/>
    <property type="match status" value="1"/>
</dbReference>
<dbReference type="OMA" id="AFEITEC"/>
<keyword evidence="3" id="KW-1185">Reference proteome</keyword>
<feature type="chain" id="PRO_5001778963" evidence="1">
    <location>
        <begin position="23"/>
        <end position="542"/>
    </location>
</feature>
<sequence>MRTATFEVLGLHWLGWLGCVAAANCRPRSSSTTPSSIGSLEGSSSISSATAQSSSAESRLSIISIHTVATSSLISSTSTQAATTSSTDTRVLQTQLPESSASSDAVIFTDVSATLHVSSVPCYQLPAPTTSMKAVALATVDPSLSGTMYIGSDGKAPLYFADTDDSGTSYVLNVISSESFSITEVITGDSLLVDGTGLHVYTGGCDLAMDIFVGSFFEQVRHLSKRHAPLFEETHGLEKRGQDPFDVSVSIKNQCGQLTPLDPVPEVFLGPSECSFVRGQGGVYNFTCNYPGEESLAAICELYINEGASWLSTLVILAGLVAQFVPQARGALAAYEALASLARLLASFTTQLGKITTLTAAAYKLLERLDTTMSRVNAVIGIESLCTQMFPFGTEPLNFTSGESVVKVLRQITELPTSLVSETVTIRDPDAICPTGRPPCSGPGSCAAGYPSCGVATGCVCGSSVNGGTGCVRRQLCGVLRSCWDDGDCGLNQMCTANTCCTFAPGVCIDWMTCNAPSRRDIGANLFKRSEDITQLWTDGWH</sequence>
<gene>
    <name evidence="2" type="ORF">S40285_06035</name>
</gene>
<feature type="signal peptide" evidence="1">
    <location>
        <begin position="1"/>
        <end position="22"/>
    </location>
</feature>
<evidence type="ECO:0000256" key="1">
    <source>
        <dbReference type="SAM" id="SignalP"/>
    </source>
</evidence>